<name>A0A0H2R5Z1_9AGAM</name>
<keyword evidence="2" id="KW-1185">Reference proteome</keyword>
<evidence type="ECO:0000313" key="2">
    <source>
        <dbReference type="Proteomes" id="UP000053477"/>
    </source>
</evidence>
<dbReference type="SUPFAM" id="SSF52047">
    <property type="entry name" value="RNI-like"/>
    <property type="match status" value="1"/>
</dbReference>
<evidence type="ECO:0008006" key="3">
    <source>
        <dbReference type="Google" id="ProtNLM"/>
    </source>
</evidence>
<dbReference type="Proteomes" id="UP000053477">
    <property type="component" value="Unassembled WGS sequence"/>
</dbReference>
<protein>
    <recommendedName>
        <fullName evidence="3">F-box domain-containing protein</fullName>
    </recommendedName>
</protein>
<dbReference type="Gene3D" id="3.80.10.10">
    <property type="entry name" value="Ribonuclease Inhibitor"/>
    <property type="match status" value="1"/>
</dbReference>
<dbReference type="InParanoid" id="A0A0H2R5Z1"/>
<evidence type="ECO:0000313" key="1">
    <source>
        <dbReference type="EMBL" id="KLO07274.1"/>
    </source>
</evidence>
<accession>A0A0H2R5Z1</accession>
<dbReference type="OrthoDB" id="3219769at2759"/>
<reference evidence="1 2" key="1">
    <citation type="submission" date="2015-04" db="EMBL/GenBank/DDBJ databases">
        <title>Complete genome sequence of Schizopora paradoxa KUC8140, a cosmopolitan wood degrader in East Asia.</title>
        <authorList>
            <consortium name="DOE Joint Genome Institute"/>
            <person name="Min B."/>
            <person name="Park H."/>
            <person name="Jang Y."/>
            <person name="Kim J.-J."/>
            <person name="Kim K.H."/>
            <person name="Pangilinan J."/>
            <person name="Lipzen A."/>
            <person name="Riley R."/>
            <person name="Grigoriev I.V."/>
            <person name="Spatafora J.W."/>
            <person name="Choi I.-G."/>
        </authorList>
    </citation>
    <scope>NUCLEOTIDE SEQUENCE [LARGE SCALE GENOMIC DNA]</scope>
    <source>
        <strain evidence="1 2">KUC8140</strain>
    </source>
</reference>
<sequence>MNGRREEYTYISLPLSIRLRKEHFDFLSSWRMPKLTHLELSNFIPYERLCCENVTRLSIRLTAIREQLDVQDLRVLFESMPRIQSLSITFGVDEPFDLVVRDGVRYDNDGPALPNLAHLNLEVEAMTPDDTINHFVALLNLQSLTHLSLSFFWDDRNCMEPAFEKWIGALTPCQYPMDKMPPTFARLEIFSLKTDGVRGSHRLFKQIFMSMPNVHVVSLNITYDADIFIDKEWVEGGALSQLRTLRIEVLQISPSSSPLSPRCLDALYKMKDCEQFKTLEFRISLHRNLRIEKKELQSLMRDKL</sequence>
<dbReference type="EMBL" id="KQ086150">
    <property type="protein sequence ID" value="KLO07274.1"/>
    <property type="molecule type" value="Genomic_DNA"/>
</dbReference>
<dbReference type="AlphaFoldDB" id="A0A0H2R5Z1"/>
<dbReference type="InterPro" id="IPR032675">
    <property type="entry name" value="LRR_dom_sf"/>
</dbReference>
<gene>
    <name evidence="1" type="ORF">SCHPADRAFT_1001799</name>
</gene>
<organism evidence="1 2">
    <name type="scientific">Schizopora paradoxa</name>
    <dbReference type="NCBI Taxonomy" id="27342"/>
    <lineage>
        <taxon>Eukaryota</taxon>
        <taxon>Fungi</taxon>
        <taxon>Dikarya</taxon>
        <taxon>Basidiomycota</taxon>
        <taxon>Agaricomycotina</taxon>
        <taxon>Agaricomycetes</taxon>
        <taxon>Hymenochaetales</taxon>
        <taxon>Schizoporaceae</taxon>
        <taxon>Schizopora</taxon>
    </lineage>
</organism>
<proteinExistence type="predicted"/>